<reference evidence="3" key="1">
    <citation type="journal article" date="2022" name="New Phytol.">
        <title>Evolutionary transition to the ectomycorrhizal habit in the genomes of a hyperdiverse lineage of mushroom-forming fungi.</title>
        <authorList>
            <person name="Looney B."/>
            <person name="Miyauchi S."/>
            <person name="Morin E."/>
            <person name="Drula E."/>
            <person name="Courty P.E."/>
            <person name="Kohler A."/>
            <person name="Kuo A."/>
            <person name="LaButti K."/>
            <person name="Pangilinan J."/>
            <person name="Lipzen A."/>
            <person name="Riley R."/>
            <person name="Andreopoulos W."/>
            <person name="He G."/>
            <person name="Johnson J."/>
            <person name="Nolan M."/>
            <person name="Tritt A."/>
            <person name="Barry K.W."/>
            <person name="Grigoriev I.V."/>
            <person name="Nagy L.G."/>
            <person name="Hibbett D."/>
            <person name="Henrissat B."/>
            <person name="Matheny P.B."/>
            <person name="Labbe J."/>
            <person name="Martin F.M."/>
        </authorList>
    </citation>
    <scope>NUCLEOTIDE SEQUENCE</scope>
    <source>
        <strain evidence="3">BPL690</strain>
    </source>
</reference>
<dbReference type="PROSITE" id="PS51673">
    <property type="entry name" value="SUZ"/>
    <property type="match status" value="1"/>
</dbReference>
<keyword evidence="4" id="KW-1185">Reference proteome</keyword>
<evidence type="ECO:0000313" key="4">
    <source>
        <dbReference type="Proteomes" id="UP001203297"/>
    </source>
</evidence>
<feature type="domain" description="SUZ" evidence="2">
    <location>
        <begin position="36"/>
        <end position="109"/>
    </location>
</feature>
<proteinExistence type="predicted"/>
<dbReference type="EMBL" id="WTXG01000006">
    <property type="protein sequence ID" value="KAI0305364.1"/>
    <property type="molecule type" value="Genomic_DNA"/>
</dbReference>
<gene>
    <name evidence="3" type="ORF">B0F90DRAFT_1198930</name>
</gene>
<protein>
    <recommendedName>
        <fullName evidence="2">SUZ domain-containing protein</fullName>
    </recommendedName>
</protein>
<dbReference type="InterPro" id="IPR024771">
    <property type="entry name" value="SUZ"/>
</dbReference>
<feature type="region of interest" description="Disordered" evidence="1">
    <location>
        <begin position="113"/>
        <end position="176"/>
    </location>
</feature>
<accession>A0AAD4M8R3</accession>
<dbReference type="Pfam" id="PF12752">
    <property type="entry name" value="SUZ"/>
    <property type="match status" value="1"/>
</dbReference>
<name>A0AAD4M8R3_9AGAM</name>
<feature type="region of interest" description="Disordered" evidence="1">
    <location>
        <begin position="1"/>
        <end position="98"/>
    </location>
</feature>
<feature type="compositionally biased region" description="Polar residues" evidence="1">
    <location>
        <begin position="155"/>
        <end position="170"/>
    </location>
</feature>
<evidence type="ECO:0000259" key="2">
    <source>
        <dbReference type="PROSITE" id="PS51673"/>
    </source>
</evidence>
<organism evidence="3 4">
    <name type="scientific">Multifurca ochricompacta</name>
    <dbReference type="NCBI Taxonomy" id="376703"/>
    <lineage>
        <taxon>Eukaryota</taxon>
        <taxon>Fungi</taxon>
        <taxon>Dikarya</taxon>
        <taxon>Basidiomycota</taxon>
        <taxon>Agaricomycotina</taxon>
        <taxon>Agaricomycetes</taxon>
        <taxon>Russulales</taxon>
        <taxon>Russulaceae</taxon>
        <taxon>Multifurca</taxon>
    </lineage>
</organism>
<feature type="compositionally biased region" description="Polar residues" evidence="1">
    <location>
        <begin position="75"/>
        <end position="89"/>
    </location>
</feature>
<comment type="caution">
    <text evidence="3">The sequence shown here is derived from an EMBL/GenBank/DDBJ whole genome shotgun (WGS) entry which is preliminary data.</text>
</comment>
<feature type="compositionally biased region" description="Acidic residues" evidence="1">
    <location>
        <begin position="1"/>
        <end position="10"/>
    </location>
</feature>
<evidence type="ECO:0000313" key="3">
    <source>
        <dbReference type="EMBL" id="KAI0305364.1"/>
    </source>
</evidence>
<dbReference type="Proteomes" id="UP001203297">
    <property type="component" value="Unassembled WGS sequence"/>
</dbReference>
<feature type="compositionally biased region" description="Low complexity" evidence="1">
    <location>
        <begin position="44"/>
        <end position="56"/>
    </location>
</feature>
<sequence>MDHLVDDDEVANGISSASSSEEEDNNQKIWDNANKKPPMPQLIVTSSKTGSTSSVVPPASAFQSPIRILKRSLAPTPNTGSSAHSTTRTYAERSAQYSAARERIFSGATQNIVGAKDRSAISAIVRNPKGPEHAEGPNKQGGEGSQGFAARSRSRAGQPSDSEKQVSNCTPPERLG</sequence>
<evidence type="ECO:0000256" key="1">
    <source>
        <dbReference type="SAM" id="MobiDB-lite"/>
    </source>
</evidence>
<dbReference type="AlphaFoldDB" id="A0AAD4M8R3"/>